<feature type="transmembrane region" description="Helical" evidence="1">
    <location>
        <begin position="83"/>
        <end position="102"/>
    </location>
</feature>
<evidence type="ECO:0000313" key="4">
    <source>
        <dbReference type="Proteomes" id="UP001196413"/>
    </source>
</evidence>
<feature type="transmembrane region" description="Helical" evidence="1">
    <location>
        <begin position="123"/>
        <end position="140"/>
    </location>
</feature>
<keyword evidence="1" id="KW-0472">Membrane</keyword>
<keyword evidence="1" id="KW-1133">Transmembrane helix</keyword>
<feature type="transmembrane region" description="Helical" evidence="1">
    <location>
        <begin position="6"/>
        <end position="28"/>
    </location>
</feature>
<dbReference type="InterPro" id="IPR019430">
    <property type="entry name" value="7TM_GPCR_serpentine_rcpt_Srx"/>
</dbReference>
<feature type="transmembrane region" description="Helical" evidence="1">
    <location>
        <begin position="217"/>
        <end position="240"/>
    </location>
</feature>
<dbReference type="Pfam" id="PF10328">
    <property type="entry name" value="7TM_GPCR_Srx"/>
    <property type="match status" value="1"/>
</dbReference>
<comment type="caution">
    <text evidence="3">The sequence shown here is derived from an EMBL/GenBank/DDBJ whole genome shotgun (WGS) entry which is preliminary data.</text>
</comment>
<feature type="transmembrane region" description="Helical" evidence="1">
    <location>
        <begin position="40"/>
        <end position="63"/>
    </location>
</feature>
<dbReference type="AlphaFoldDB" id="A0AAD5N526"/>
<evidence type="ECO:0000313" key="3">
    <source>
        <dbReference type="EMBL" id="KAJ1362316.1"/>
    </source>
</evidence>
<evidence type="ECO:0000256" key="1">
    <source>
        <dbReference type="SAM" id="Phobius"/>
    </source>
</evidence>
<dbReference type="EMBL" id="JAHQIW010004423">
    <property type="protein sequence ID" value="KAJ1362316.1"/>
    <property type="molecule type" value="Genomic_DNA"/>
</dbReference>
<protein>
    <recommendedName>
        <fullName evidence="2">7TM GPCR serpentine receptor class x (Srx) domain-containing protein</fullName>
    </recommendedName>
</protein>
<dbReference type="Gene3D" id="1.20.1070.10">
    <property type="entry name" value="Rhodopsin 7-helix transmembrane proteins"/>
    <property type="match status" value="1"/>
</dbReference>
<feature type="domain" description="7TM GPCR serpentine receptor class x (Srx)" evidence="2">
    <location>
        <begin position="17"/>
        <end position="274"/>
    </location>
</feature>
<keyword evidence="4" id="KW-1185">Reference proteome</keyword>
<dbReference type="PANTHER" id="PTHR23017:SF3">
    <property type="entry name" value="G-PROTEIN COUPLED RECEPTORS FAMILY 1 PROFILE DOMAIN-CONTAINING PROTEIN"/>
    <property type="match status" value="1"/>
</dbReference>
<dbReference type="SUPFAM" id="SSF81321">
    <property type="entry name" value="Family A G protein-coupled receptor-like"/>
    <property type="match status" value="1"/>
</dbReference>
<keyword evidence="1" id="KW-0812">Transmembrane</keyword>
<name>A0AAD5N526_PARTN</name>
<gene>
    <name evidence="3" type="ORF">KIN20_021841</name>
</gene>
<sequence>MESWRTIGIIMLAMLLLAGIAFCASAVYGMMKLSSYRSPFGFLIIYKCIATTFILLILLLWAVPCYIWQFDVSYKLINARVGMLIMLFNTAVYMENAVISASRMISVVVPSKTRCFSIRNVKLILLLVSITSVLNSLLYYQDSCWIFFNSTTLLLDISNTYCGQILSFYGDFVFGVTIFTASFIMDIISIVSLRKMRKKVANTISVNMNKQRYHKELLMTVQVFINTTLCYIMLCSYHIFSDWLEVSPLMTFLTTNFLWCFVLASGGFTAIMLNNEIRRILIYPLGISLKKVFLTKDQAEEGGFTKPMTSFHMNGARAGFIRSANDPNHFCPITA</sequence>
<dbReference type="Proteomes" id="UP001196413">
    <property type="component" value="Unassembled WGS sequence"/>
</dbReference>
<evidence type="ECO:0000259" key="2">
    <source>
        <dbReference type="Pfam" id="PF10328"/>
    </source>
</evidence>
<proteinExistence type="predicted"/>
<reference evidence="3" key="1">
    <citation type="submission" date="2021-06" db="EMBL/GenBank/DDBJ databases">
        <title>Parelaphostrongylus tenuis whole genome reference sequence.</title>
        <authorList>
            <person name="Garwood T.J."/>
            <person name="Larsen P.A."/>
            <person name="Fountain-Jones N.M."/>
            <person name="Garbe J.R."/>
            <person name="Macchietto M.G."/>
            <person name="Kania S.A."/>
            <person name="Gerhold R.W."/>
            <person name="Richards J.E."/>
            <person name="Wolf T.M."/>
        </authorList>
    </citation>
    <scope>NUCLEOTIDE SEQUENCE</scope>
    <source>
        <strain evidence="3">MNPRO001-30</strain>
        <tissue evidence="3">Meninges</tissue>
    </source>
</reference>
<feature type="transmembrane region" description="Helical" evidence="1">
    <location>
        <begin position="252"/>
        <end position="273"/>
    </location>
</feature>
<dbReference type="PANTHER" id="PTHR23017">
    <property type="entry name" value="SERPENTINE RECEPTOR, CLASS X"/>
    <property type="match status" value="1"/>
</dbReference>
<accession>A0AAD5N526</accession>
<feature type="transmembrane region" description="Helical" evidence="1">
    <location>
        <begin position="172"/>
        <end position="193"/>
    </location>
</feature>
<organism evidence="3 4">
    <name type="scientific">Parelaphostrongylus tenuis</name>
    <name type="common">Meningeal worm</name>
    <dbReference type="NCBI Taxonomy" id="148309"/>
    <lineage>
        <taxon>Eukaryota</taxon>
        <taxon>Metazoa</taxon>
        <taxon>Ecdysozoa</taxon>
        <taxon>Nematoda</taxon>
        <taxon>Chromadorea</taxon>
        <taxon>Rhabditida</taxon>
        <taxon>Rhabditina</taxon>
        <taxon>Rhabditomorpha</taxon>
        <taxon>Strongyloidea</taxon>
        <taxon>Metastrongylidae</taxon>
        <taxon>Parelaphostrongylus</taxon>
    </lineage>
</organism>